<dbReference type="GO" id="GO:0016405">
    <property type="term" value="F:CoA-ligase activity"/>
    <property type="evidence" value="ECO:0007669"/>
    <property type="project" value="TreeGrafter"/>
</dbReference>
<evidence type="ECO:0000256" key="2">
    <source>
        <dbReference type="ARBA" id="ARBA00006432"/>
    </source>
</evidence>
<keyword evidence="3" id="KW-0436">Ligase</keyword>
<evidence type="ECO:0000259" key="7">
    <source>
        <dbReference type="Pfam" id="PF13193"/>
    </source>
</evidence>
<dbReference type="GO" id="GO:0005524">
    <property type="term" value="F:ATP binding"/>
    <property type="evidence" value="ECO:0007669"/>
    <property type="project" value="UniProtKB-KW"/>
</dbReference>
<reference evidence="8 9" key="1">
    <citation type="journal article" date="2018" name="IMA Fungus">
        <title>IMA Genome-F 9: Draft genome sequence of Annulohypoxylon stygium, Aspergillus mulundensis, Berkeleyomyces basicola (syn. Thielaviopsis basicola), Ceratocystis smalleyi, two Cercospora beticola strains, Coleophoma cylindrospora, Fusarium fracticaudum, Phialophora cf. hyalina, and Morchella septimelata.</title>
        <authorList>
            <person name="Wingfield B.D."/>
            <person name="Bills G.F."/>
            <person name="Dong Y."/>
            <person name="Huang W."/>
            <person name="Nel W.J."/>
            <person name="Swalarsk-Parry B.S."/>
            <person name="Vaghefi N."/>
            <person name="Wilken P.M."/>
            <person name="An Z."/>
            <person name="de Beer Z.W."/>
            <person name="De Vos L."/>
            <person name="Chen L."/>
            <person name="Duong T.A."/>
            <person name="Gao Y."/>
            <person name="Hammerbacher A."/>
            <person name="Kikkert J.R."/>
            <person name="Li Y."/>
            <person name="Li H."/>
            <person name="Li K."/>
            <person name="Li Q."/>
            <person name="Liu X."/>
            <person name="Ma X."/>
            <person name="Naidoo K."/>
            <person name="Pethybridge S.J."/>
            <person name="Sun J."/>
            <person name="Steenkamp E.T."/>
            <person name="van der Nest M.A."/>
            <person name="van Wyk S."/>
            <person name="Wingfield M.J."/>
            <person name="Xiong C."/>
            <person name="Yue Q."/>
            <person name="Zhang X."/>
        </authorList>
    </citation>
    <scope>NUCLEOTIDE SEQUENCE [LARGE SCALE GENOMIC DNA]</scope>
    <source>
        <strain evidence="8 9">BP6252</strain>
    </source>
</reference>
<proteinExistence type="inferred from homology"/>
<dbReference type="GO" id="GO:0019748">
    <property type="term" value="P:secondary metabolic process"/>
    <property type="evidence" value="ECO:0007669"/>
    <property type="project" value="TreeGrafter"/>
</dbReference>
<dbReference type="InterPro" id="IPR020845">
    <property type="entry name" value="AMP-binding_CS"/>
</dbReference>
<dbReference type="AlphaFoldDB" id="A0A3D8Q402"/>
<dbReference type="Gene3D" id="3.30.300.30">
    <property type="match status" value="1"/>
</dbReference>
<evidence type="ECO:0000259" key="6">
    <source>
        <dbReference type="Pfam" id="PF00501"/>
    </source>
</evidence>
<gene>
    <name evidence="8" type="ORF">BP6252_14090</name>
</gene>
<protein>
    <recommendedName>
        <fullName evidence="10">Acetyl-CoA synthetase-like protein</fullName>
    </recommendedName>
</protein>
<keyword evidence="5" id="KW-0067">ATP-binding</keyword>
<evidence type="ECO:0000256" key="1">
    <source>
        <dbReference type="ARBA" id="ARBA00005179"/>
    </source>
</evidence>
<dbReference type="InterPro" id="IPR042099">
    <property type="entry name" value="ANL_N_sf"/>
</dbReference>
<evidence type="ECO:0000256" key="5">
    <source>
        <dbReference type="ARBA" id="ARBA00022840"/>
    </source>
</evidence>
<accession>A0A3D8Q402</accession>
<dbReference type="SUPFAM" id="SSF56801">
    <property type="entry name" value="Acetyl-CoA synthetase-like"/>
    <property type="match status" value="1"/>
</dbReference>
<dbReference type="Pfam" id="PF13193">
    <property type="entry name" value="AMP-binding_C"/>
    <property type="match status" value="1"/>
</dbReference>
<evidence type="ECO:0000256" key="4">
    <source>
        <dbReference type="ARBA" id="ARBA00022741"/>
    </source>
</evidence>
<keyword evidence="4" id="KW-0547">Nucleotide-binding</keyword>
<dbReference type="PANTHER" id="PTHR24096">
    <property type="entry name" value="LONG-CHAIN-FATTY-ACID--COA LIGASE"/>
    <property type="match status" value="1"/>
</dbReference>
<evidence type="ECO:0008006" key="10">
    <source>
        <dbReference type="Google" id="ProtNLM"/>
    </source>
</evidence>
<feature type="domain" description="AMP-dependent synthetase/ligase" evidence="6">
    <location>
        <begin position="60"/>
        <end position="426"/>
    </location>
</feature>
<evidence type="ECO:0000256" key="3">
    <source>
        <dbReference type="ARBA" id="ARBA00022598"/>
    </source>
</evidence>
<evidence type="ECO:0000313" key="8">
    <source>
        <dbReference type="EMBL" id="RDW56562.1"/>
    </source>
</evidence>
<dbReference type="PANTHER" id="PTHR24096:SF317">
    <property type="entry name" value="ADENYLATE-FORMING ENZYME AFEA"/>
    <property type="match status" value="1"/>
</dbReference>
<comment type="similarity">
    <text evidence="2">Belongs to the ATP-dependent AMP-binding enzyme family.</text>
</comment>
<dbReference type="STRING" id="1849047.A0A3D8Q402"/>
<comment type="pathway">
    <text evidence="1">Secondary metabolite biosynthesis.</text>
</comment>
<name>A0A3D8Q402_9HELO</name>
<keyword evidence="9" id="KW-1185">Reference proteome</keyword>
<dbReference type="InterPro" id="IPR000873">
    <property type="entry name" value="AMP-dep_synth/lig_dom"/>
</dbReference>
<dbReference type="Gene3D" id="3.40.50.12780">
    <property type="entry name" value="N-terminal domain of ligase-like"/>
    <property type="match status" value="1"/>
</dbReference>
<sequence>MEALPPSSTNGNDHSAKCIVHSRSIEVPPVDLLTYAFEREREFDQGRKLYIDAEDVTLALTGPQVINNVKQLIAGLKAAGVAKGDSVFYTCLYFAIIGSGAVYTGANPGHTVFELTHFFSLCETRVVITVPDYLEAAKEACQALPNSNIKIFVLDEAAQSELLKSRGELDAAILPPTAVEDVVAPLSCAGSPSVTSLLSHGFSDWMRINNEQTARDTTACMFPTSGTTGLPKLCRLSHYSEVAKDIAIQSEGKDYEVKTLMTLPLFHIFGAALVHINPLRRGEPVYILPRFDLKKFANAIQEHSITDTATTPLIVLNMLKSGLPLSDLLSSLRFIWCGSSPIDAAVLNKFYEVLSPRAIVTGLWGMSEIGGLTFFKFPERDTTGSVGRLSPGATIKLIDDMGNIITTENTPGEAWARSPQVMASYYKNTVATSDMIQDGWLCTGDICYVSSGKWYVIGRKKELIKVSGWQVAPAELEAVLLSHPKIMDAAVLGVKTVDNEMPRAFVVRMPTVGDADSEGGLGEAEVRTFMGERLAKYKSLHGGIVFLDAIPKNDMGKTQKTKLIEMYQYVA</sequence>
<dbReference type="InterPro" id="IPR025110">
    <property type="entry name" value="AMP-bd_C"/>
</dbReference>
<dbReference type="InterPro" id="IPR045851">
    <property type="entry name" value="AMP-bd_C_sf"/>
</dbReference>
<dbReference type="Pfam" id="PF00501">
    <property type="entry name" value="AMP-binding"/>
    <property type="match status" value="1"/>
</dbReference>
<organism evidence="8 9">
    <name type="scientific">Coleophoma cylindrospora</name>
    <dbReference type="NCBI Taxonomy" id="1849047"/>
    <lineage>
        <taxon>Eukaryota</taxon>
        <taxon>Fungi</taxon>
        <taxon>Dikarya</taxon>
        <taxon>Ascomycota</taxon>
        <taxon>Pezizomycotina</taxon>
        <taxon>Leotiomycetes</taxon>
        <taxon>Helotiales</taxon>
        <taxon>Dermateaceae</taxon>
        <taxon>Coleophoma</taxon>
    </lineage>
</organism>
<dbReference type="EMBL" id="PDLM01000038">
    <property type="protein sequence ID" value="RDW56562.1"/>
    <property type="molecule type" value="Genomic_DNA"/>
</dbReference>
<dbReference type="OrthoDB" id="2150604at2759"/>
<comment type="caution">
    <text evidence="8">The sequence shown here is derived from an EMBL/GenBank/DDBJ whole genome shotgun (WGS) entry which is preliminary data.</text>
</comment>
<evidence type="ECO:0000313" key="9">
    <source>
        <dbReference type="Proteomes" id="UP000256645"/>
    </source>
</evidence>
<feature type="domain" description="AMP-binding enzyme C-terminal" evidence="7">
    <location>
        <begin position="475"/>
        <end position="557"/>
    </location>
</feature>
<dbReference type="Proteomes" id="UP000256645">
    <property type="component" value="Unassembled WGS sequence"/>
</dbReference>
<dbReference type="PROSITE" id="PS00455">
    <property type="entry name" value="AMP_BINDING"/>
    <property type="match status" value="1"/>
</dbReference>